<sequence length="203" mass="23989">MNRIVLLKPLFCSTRPQTQRYEINVMRIQRFVLLFPFWIVILKRDAVYNALNIQFLLFSFRAVLCHRPCQYSLHFILLSVGSCCLSLEAFRHRATGSRSMNTIPNQWLQRHPVPHQRDLASTRLLKQANHWHRKNPTQIHHHSNQGRLKNLVSFCQVPPRVRYHRDVRNPDLPPTLAWNTKSNRSFGSSNYRPSEILGTLMQR</sequence>
<evidence type="ECO:0000313" key="1">
    <source>
        <dbReference type="EMBL" id="CAD8319632.1"/>
    </source>
</evidence>
<protein>
    <submittedName>
        <fullName evidence="1">Uncharacterized protein</fullName>
    </submittedName>
</protein>
<organism evidence="1">
    <name type="scientific">Pseudictyota dubia</name>
    <dbReference type="NCBI Taxonomy" id="2749911"/>
    <lineage>
        <taxon>Eukaryota</taxon>
        <taxon>Sar</taxon>
        <taxon>Stramenopiles</taxon>
        <taxon>Ochrophyta</taxon>
        <taxon>Bacillariophyta</taxon>
        <taxon>Mediophyceae</taxon>
        <taxon>Biddulphiophycidae</taxon>
        <taxon>Eupodiscales</taxon>
        <taxon>Odontellaceae</taxon>
        <taxon>Pseudictyota</taxon>
    </lineage>
</organism>
<proteinExistence type="predicted"/>
<dbReference type="EMBL" id="HBED01035962">
    <property type="protein sequence ID" value="CAD8319632.1"/>
    <property type="molecule type" value="Transcribed_RNA"/>
</dbReference>
<gene>
    <name evidence="1" type="ORF">TDUB1175_LOCUS18048</name>
</gene>
<dbReference type="AlphaFoldDB" id="A0A7R9WCC2"/>
<reference evidence="1" key="1">
    <citation type="submission" date="2021-01" db="EMBL/GenBank/DDBJ databases">
        <authorList>
            <person name="Corre E."/>
            <person name="Pelletier E."/>
            <person name="Niang G."/>
            <person name="Scheremetjew M."/>
            <person name="Finn R."/>
            <person name="Kale V."/>
            <person name="Holt S."/>
            <person name="Cochrane G."/>
            <person name="Meng A."/>
            <person name="Brown T."/>
            <person name="Cohen L."/>
        </authorList>
    </citation>
    <scope>NUCLEOTIDE SEQUENCE</scope>
    <source>
        <strain evidence="1">CCMP147</strain>
    </source>
</reference>
<accession>A0A7R9WCC2</accession>
<name>A0A7R9WCC2_9STRA</name>